<dbReference type="InterPro" id="IPR030873">
    <property type="entry name" value="Protease_BepA"/>
</dbReference>
<comment type="caution">
    <text evidence="10">The sequence shown here is derived from an EMBL/GenBank/DDBJ whole genome shotgun (WGS) entry which is preliminary data.</text>
</comment>
<feature type="active site" description="Proton donor" evidence="8">
    <location>
        <position position="199"/>
    </location>
</feature>
<dbReference type="HAMAP" id="MF_00997">
    <property type="entry name" value="Protease_BepA"/>
    <property type="match status" value="1"/>
</dbReference>
<evidence type="ECO:0000256" key="5">
    <source>
        <dbReference type="ARBA" id="ARBA00022801"/>
    </source>
</evidence>
<evidence type="ECO:0000313" key="11">
    <source>
        <dbReference type="Proteomes" id="UP000315439"/>
    </source>
</evidence>
<dbReference type="Gene3D" id="3.30.2010.10">
    <property type="entry name" value="Metalloproteases ('zincins'), catalytic domain"/>
    <property type="match status" value="1"/>
</dbReference>
<feature type="binding site" evidence="8">
    <location>
        <position position="132"/>
    </location>
    <ligand>
        <name>Zn(2+)</name>
        <dbReference type="ChEBI" id="CHEBI:29105"/>
        <note>catalytic</note>
    </ligand>
</feature>
<comment type="similarity">
    <text evidence="8">Belongs to the peptidase M48 family. BepA subfamily.</text>
</comment>
<dbReference type="GO" id="GO:0008270">
    <property type="term" value="F:zinc ion binding"/>
    <property type="evidence" value="ECO:0007669"/>
    <property type="project" value="UniProtKB-UniRule"/>
</dbReference>
<feature type="chain" id="PRO_5022276410" description="Putative beta-barrel assembly-enhancing protease" evidence="8">
    <location>
        <begin position="21"/>
        <end position="479"/>
    </location>
</feature>
<evidence type="ECO:0000256" key="1">
    <source>
        <dbReference type="ARBA" id="ARBA00022670"/>
    </source>
</evidence>
<evidence type="ECO:0000256" key="6">
    <source>
        <dbReference type="ARBA" id="ARBA00022833"/>
    </source>
</evidence>
<keyword evidence="7 8" id="KW-0482">Metalloprotease</keyword>
<feature type="active site" evidence="8">
    <location>
        <position position="129"/>
    </location>
</feature>
<dbReference type="GO" id="GO:0004222">
    <property type="term" value="F:metalloendopeptidase activity"/>
    <property type="evidence" value="ECO:0007669"/>
    <property type="project" value="InterPro"/>
</dbReference>
<evidence type="ECO:0000256" key="4">
    <source>
        <dbReference type="ARBA" id="ARBA00022764"/>
    </source>
</evidence>
<comment type="subcellular location">
    <subcellularLocation>
        <location evidence="8">Periplasm</location>
    </subcellularLocation>
</comment>
<gene>
    <name evidence="10" type="ORF">FLL46_17850</name>
</gene>
<dbReference type="AlphaFoldDB" id="A0A545U8J5"/>
<dbReference type="PANTHER" id="PTHR22726:SF1">
    <property type="entry name" value="METALLOENDOPEPTIDASE OMA1, MITOCHONDRIAL"/>
    <property type="match status" value="1"/>
</dbReference>
<comment type="cofactor">
    <cofactor evidence="8">
        <name>Zn(2+)</name>
        <dbReference type="ChEBI" id="CHEBI:29105"/>
    </cofactor>
    <text evidence="8">Binds 1 zinc ion per subunit.</text>
</comment>
<feature type="signal peptide" evidence="8">
    <location>
        <begin position="1"/>
        <end position="20"/>
    </location>
</feature>
<dbReference type="GO" id="GO:0016020">
    <property type="term" value="C:membrane"/>
    <property type="evidence" value="ECO:0007669"/>
    <property type="project" value="InterPro"/>
</dbReference>
<dbReference type="EC" id="3.4.-.-" evidence="8"/>
<keyword evidence="2 8" id="KW-0479">Metal-binding</keyword>
<feature type="domain" description="Peptidase M48" evidence="9">
    <location>
        <begin position="65"/>
        <end position="251"/>
    </location>
</feature>
<keyword evidence="6 8" id="KW-0862">Zinc</keyword>
<keyword evidence="1 8" id="KW-0645">Protease</keyword>
<keyword evidence="3 8" id="KW-0732">Signal</keyword>
<reference evidence="10 11" key="1">
    <citation type="submission" date="2019-07" db="EMBL/GenBank/DDBJ databases">
        <title>Draft genome for Aliikangiella sp. M105.</title>
        <authorList>
            <person name="Wang G."/>
        </authorList>
    </citation>
    <scope>NUCLEOTIDE SEQUENCE [LARGE SCALE GENOMIC DNA]</scope>
    <source>
        <strain evidence="10 11">M105</strain>
    </source>
</reference>
<accession>A0A545U8J5</accession>
<dbReference type="OrthoDB" id="9810445at2"/>
<evidence type="ECO:0000256" key="8">
    <source>
        <dbReference type="HAMAP-Rule" id="MF_00997"/>
    </source>
</evidence>
<dbReference type="Gene3D" id="1.25.40.10">
    <property type="entry name" value="Tetratricopeptide repeat domain"/>
    <property type="match status" value="1"/>
</dbReference>
<dbReference type="Proteomes" id="UP000315439">
    <property type="component" value="Unassembled WGS sequence"/>
</dbReference>
<dbReference type="SUPFAM" id="SSF48452">
    <property type="entry name" value="TPR-like"/>
    <property type="match status" value="1"/>
</dbReference>
<dbReference type="PANTHER" id="PTHR22726">
    <property type="entry name" value="METALLOENDOPEPTIDASE OMA1"/>
    <property type="match status" value="1"/>
</dbReference>
<evidence type="ECO:0000256" key="2">
    <source>
        <dbReference type="ARBA" id="ARBA00022723"/>
    </source>
</evidence>
<dbReference type="RefSeq" id="WP_142932708.1">
    <property type="nucleotide sequence ID" value="NZ_ML660167.1"/>
</dbReference>
<sequence length="479" mass="53844" precursor="true">MYKLAIFSFISCFFFSAAYAANELPDIGSSSSRVFSLVEEQAVGDDYMRQIRAIAPIVNDAEINDYIQHLGFKLVENNADAQDRQFSFFVVRENSINAFALPGGYIGIHTGLITKSDTESELASVLSHEIAHVTQRHLARRLELQNQLTLPSLAAFAAAILIASQSKSSQTGMGALMGAQGLAQQAMINHTRSNEAEADRIGISTLYKAGFDTKGAISFFEKMQENSRYYSNAFEFLRTHPLSRSRITDARLRAREYPSRRRDERLVYLLMKEKIKALTAKINPVTVDKTKTRYKNGEIKTDAQRYGYAVFMIRAKQFDVAEKILKSLRFSAPKQPSYAIALAQLDIERNSPANSIKLIESLLVQSPGNQALVETLAELYLAKSDYVKGRELLLANIHMTEYAPYLLKLLAEAQEGSGHQSEVYETEGNFLLAMGDLTGARIQFEQALNVHTEDPYARARLNSQLNRINEFIRQRSLRH</sequence>
<dbReference type="Pfam" id="PF01435">
    <property type="entry name" value="Peptidase_M48"/>
    <property type="match status" value="1"/>
</dbReference>
<dbReference type="GO" id="GO:0042597">
    <property type="term" value="C:periplasmic space"/>
    <property type="evidence" value="ECO:0007669"/>
    <property type="project" value="UniProtKB-SubCell"/>
</dbReference>
<evidence type="ECO:0000259" key="9">
    <source>
        <dbReference type="Pfam" id="PF01435"/>
    </source>
</evidence>
<protein>
    <recommendedName>
        <fullName evidence="8">Putative beta-barrel assembly-enhancing protease</fullName>
        <ecNumber evidence="8">3.4.-.-</ecNumber>
    </recommendedName>
</protein>
<dbReference type="InterPro" id="IPR011990">
    <property type="entry name" value="TPR-like_helical_dom_sf"/>
</dbReference>
<evidence type="ECO:0000256" key="3">
    <source>
        <dbReference type="ARBA" id="ARBA00022729"/>
    </source>
</evidence>
<dbReference type="InterPro" id="IPR001915">
    <property type="entry name" value="Peptidase_M48"/>
</dbReference>
<keyword evidence="4 8" id="KW-0574">Periplasm</keyword>
<keyword evidence="5 8" id="KW-0378">Hydrolase</keyword>
<proteinExistence type="inferred from homology"/>
<organism evidence="10 11">
    <name type="scientific">Aliikangiella coralliicola</name>
    <dbReference type="NCBI Taxonomy" id="2592383"/>
    <lineage>
        <taxon>Bacteria</taxon>
        <taxon>Pseudomonadati</taxon>
        <taxon>Pseudomonadota</taxon>
        <taxon>Gammaproteobacteria</taxon>
        <taxon>Oceanospirillales</taxon>
        <taxon>Pleioneaceae</taxon>
        <taxon>Aliikangiella</taxon>
    </lineage>
</organism>
<feature type="binding site" evidence="8">
    <location>
        <position position="128"/>
    </location>
    <ligand>
        <name>Zn(2+)</name>
        <dbReference type="ChEBI" id="CHEBI:29105"/>
        <note>catalytic</note>
    </ligand>
</feature>
<dbReference type="GO" id="GO:0051603">
    <property type="term" value="P:proteolysis involved in protein catabolic process"/>
    <property type="evidence" value="ECO:0007669"/>
    <property type="project" value="TreeGrafter"/>
</dbReference>
<dbReference type="CDD" id="cd07333">
    <property type="entry name" value="M48C_bepA_like"/>
    <property type="match status" value="1"/>
</dbReference>
<evidence type="ECO:0000256" key="7">
    <source>
        <dbReference type="ARBA" id="ARBA00023049"/>
    </source>
</evidence>
<dbReference type="EMBL" id="VIKS01000011">
    <property type="protein sequence ID" value="TQV85789.1"/>
    <property type="molecule type" value="Genomic_DNA"/>
</dbReference>
<dbReference type="InterPro" id="IPR051156">
    <property type="entry name" value="Mito/Outer_Membr_Metalloprot"/>
</dbReference>
<name>A0A545U8J5_9GAMM</name>
<comment type="function">
    <text evidence="8">Functions as both a chaperone and a metalloprotease. Maintains the integrity of the outer membrane by promoting either the assembly or the elimination of outer membrane proteins, depending on their folding state.</text>
</comment>
<evidence type="ECO:0000313" key="10">
    <source>
        <dbReference type="EMBL" id="TQV85789.1"/>
    </source>
</evidence>
<keyword evidence="11" id="KW-1185">Reference proteome</keyword>
<feature type="binding site" evidence="8">
    <location>
        <position position="195"/>
    </location>
    <ligand>
        <name>Zn(2+)</name>
        <dbReference type="ChEBI" id="CHEBI:29105"/>
        <note>catalytic</note>
    </ligand>
</feature>